<protein>
    <submittedName>
        <fullName evidence="2 4">Uncharacterized protein</fullName>
    </submittedName>
</protein>
<reference evidence="2 3" key="1">
    <citation type="submission" date="2018-11" db="EMBL/GenBank/DDBJ databases">
        <authorList>
            <consortium name="Pathogen Informatics"/>
        </authorList>
    </citation>
    <scope>NUCLEOTIDE SEQUENCE [LARGE SCALE GENOMIC DNA]</scope>
</reference>
<feature type="region of interest" description="Disordered" evidence="1">
    <location>
        <begin position="1"/>
        <end position="44"/>
    </location>
</feature>
<dbReference type="EMBL" id="UZAH01001471">
    <property type="protein sequence ID" value="VDO19756.1"/>
    <property type="molecule type" value="Genomic_DNA"/>
</dbReference>
<reference evidence="4" key="2">
    <citation type="submission" date="2019-09" db="UniProtKB">
        <authorList>
            <consortium name="WormBaseParasite"/>
        </authorList>
    </citation>
    <scope>IDENTIFICATION</scope>
</reference>
<dbReference type="AlphaFoldDB" id="A0A183F5D1"/>
<feature type="compositionally biased region" description="Basic and acidic residues" evidence="1">
    <location>
        <begin position="25"/>
        <end position="37"/>
    </location>
</feature>
<gene>
    <name evidence="2" type="ORF">HPBE_LOCUS1374</name>
</gene>
<evidence type="ECO:0000313" key="3">
    <source>
        <dbReference type="Proteomes" id="UP000050761"/>
    </source>
</evidence>
<evidence type="ECO:0000313" key="2">
    <source>
        <dbReference type="EMBL" id="VDO19756.1"/>
    </source>
</evidence>
<dbReference type="OrthoDB" id="410104at2759"/>
<sequence>MGRTSPHARIGGIRRGPDDASQENQARRRSDYRDEKTPPLTAAYDSGEEPFLGTCNCRGAGEWKTTRTAFLCKRRDARDIGNYRPICLLSAAYNLFTRVTLNGINKTPDEVHPYEQPFIVFFGRV</sequence>
<evidence type="ECO:0000256" key="1">
    <source>
        <dbReference type="SAM" id="MobiDB-lite"/>
    </source>
</evidence>
<dbReference type="Proteomes" id="UP000050761">
    <property type="component" value="Unassembled WGS sequence"/>
</dbReference>
<proteinExistence type="predicted"/>
<dbReference type="WBParaSite" id="HPBE_0000137301-mRNA-1">
    <property type="protein sequence ID" value="HPBE_0000137301-mRNA-1"/>
    <property type="gene ID" value="HPBE_0000137301"/>
</dbReference>
<accession>A0A183F5D1</accession>
<keyword evidence="3" id="KW-1185">Reference proteome</keyword>
<evidence type="ECO:0000313" key="4">
    <source>
        <dbReference type="WBParaSite" id="HPBE_0000137301-mRNA-1"/>
    </source>
</evidence>
<organism evidence="3 4">
    <name type="scientific">Heligmosomoides polygyrus</name>
    <name type="common">Parasitic roundworm</name>
    <dbReference type="NCBI Taxonomy" id="6339"/>
    <lineage>
        <taxon>Eukaryota</taxon>
        <taxon>Metazoa</taxon>
        <taxon>Ecdysozoa</taxon>
        <taxon>Nematoda</taxon>
        <taxon>Chromadorea</taxon>
        <taxon>Rhabditida</taxon>
        <taxon>Rhabditina</taxon>
        <taxon>Rhabditomorpha</taxon>
        <taxon>Strongyloidea</taxon>
        <taxon>Heligmosomidae</taxon>
        <taxon>Heligmosomoides</taxon>
    </lineage>
</organism>
<name>A0A183F5D1_HELPZ</name>
<accession>A0A3P7TEX2</accession>